<accession>A0ABV6DR60</accession>
<protein>
    <submittedName>
        <fullName evidence="1">YheC/YheD family protein</fullName>
    </submittedName>
</protein>
<reference evidence="1 2" key="1">
    <citation type="submission" date="2024-09" db="EMBL/GenBank/DDBJ databases">
        <authorList>
            <person name="Sun Q."/>
            <person name="Mori K."/>
        </authorList>
    </citation>
    <scope>NUCLEOTIDE SEQUENCE [LARGE SCALE GENOMIC DNA]</scope>
    <source>
        <strain evidence="1 2">CCM 7759</strain>
    </source>
</reference>
<dbReference type="RefSeq" id="WP_377472589.1">
    <property type="nucleotide sequence ID" value="NZ_JBHLWN010000082.1"/>
</dbReference>
<keyword evidence="2" id="KW-1185">Reference proteome</keyword>
<comment type="caution">
    <text evidence="1">The sequence shown here is derived from an EMBL/GenBank/DDBJ whole genome shotgun (WGS) entry which is preliminary data.</text>
</comment>
<sequence length="268" mass="30866">MKKERKLGKVYHDKWGKTQMMCSHKRLALYVPETRRLSAVSLREMLQRYGMVYVKPCFGSLGRGVMKVERLQDAKKIRYAYQLGEKRFVFNSFRELTASLRKVIRGESYLVQQGIHVLKRAGRPFDIRLMVQLNERGRWEVTGVIGRVAHPRKIVTNGSQGGTIYTVDQLLKGSAPSWKQSKAVTKMNRVGMVASKVLKRSLPKLWEVGLDLAVDGELKPWILEANTRPDPCPFTKIADRSMLQRIVRLGRLHGRVYDLRCTKARRGR</sequence>
<dbReference type="EMBL" id="JBHLWN010000082">
    <property type="protein sequence ID" value="MFC0215144.1"/>
    <property type="molecule type" value="Genomic_DNA"/>
</dbReference>
<name>A0ABV6DR60_9BACL</name>
<organism evidence="1 2">
    <name type="scientific">Paenibacillus chartarius</name>
    <dbReference type="NCBI Taxonomy" id="747481"/>
    <lineage>
        <taxon>Bacteria</taxon>
        <taxon>Bacillati</taxon>
        <taxon>Bacillota</taxon>
        <taxon>Bacilli</taxon>
        <taxon>Bacillales</taxon>
        <taxon>Paenibacillaceae</taxon>
        <taxon>Paenibacillus</taxon>
    </lineage>
</organism>
<dbReference type="Pfam" id="PF14398">
    <property type="entry name" value="ATPgrasp_YheCD"/>
    <property type="match status" value="1"/>
</dbReference>
<dbReference type="Gene3D" id="3.30.470.20">
    <property type="entry name" value="ATP-grasp fold, B domain"/>
    <property type="match status" value="1"/>
</dbReference>
<dbReference type="Proteomes" id="UP001589776">
    <property type="component" value="Unassembled WGS sequence"/>
</dbReference>
<evidence type="ECO:0000313" key="2">
    <source>
        <dbReference type="Proteomes" id="UP001589776"/>
    </source>
</evidence>
<dbReference type="InterPro" id="IPR026838">
    <property type="entry name" value="YheC/D"/>
</dbReference>
<dbReference type="SUPFAM" id="SSF56059">
    <property type="entry name" value="Glutathione synthetase ATP-binding domain-like"/>
    <property type="match status" value="1"/>
</dbReference>
<evidence type="ECO:0000313" key="1">
    <source>
        <dbReference type="EMBL" id="MFC0215144.1"/>
    </source>
</evidence>
<proteinExistence type="predicted"/>
<gene>
    <name evidence="1" type="ORF">ACFFK0_22360</name>
</gene>